<name>A0ABU3S208_9HYPH</name>
<dbReference type="GO" id="GO:0003677">
    <property type="term" value="F:DNA binding"/>
    <property type="evidence" value="ECO:0007669"/>
    <property type="project" value="UniProtKB-KW"/>
</dbReference>
<evidence type="ECO:0000259" key="1">
    <source>
        <dbReference type="Pfam" id="PF13463"/>
    </source>
</evidence>
<dbReference type="InterPro" id="IPR000835">
    <property type="entry name" value="HTH_MarR-typ"/>
</dbReference>
<dbReference type="Gene3D" id="1.10.10.10">
    <property type="entry name" value="Winged helix-like DNA-binding domain superfamily/Winged helix DNA-binding domain"/>
    <property type="match status" value="1"/>
</dbReference>
<keyword evidence="2" id="KW-0238">DNA-binding</keyword>
<dbReference type="InterPro" id="IPR036390">
    <property type="entry name" value="WH_DNA-bd_sf"/>
</dbReference>
<dbReference type="Proteomes" id="UP001254257">
    <property type="component" value="Unassembled WGS sequence"/>
</dbReference>
<sequence>MQDPDATPPDTKLAASLLGPIVSSGHLASGAMPALSEFEFALSMTVHAFHRWMLRGMTAAGIPDLTPMDVLVLHNVNHRGKPKRLADICLILNIEDTHVVNYALKKLERLGLIKGGRKGKEKTAAVTPAGEEACRRYAQVREQLLVKSVLATGIDPARLSEIAAVMRSLSGQYDQATRAAASL</sequence>
<reference evidence="2 3" key="1">
    <citation type="submission" date="2023-09" db="EMBL/GenBank/DDBJ databases">
        <title>Whole genome shotgun sequencing (WGS) of Bosea sp. ZW T0_25, isolated from stored onions (Allium cepa).</title>
        <authorList>
            <person name="Stoll D.A."/>
            <person name="Huch M."/>
        </authorList>
    </citation>
    <scope>NUCLEOTIDE SEQUENCE [LARGE SCALE GENOMIC DNA]</scope>
    <source>
        <strain evidence="2 3">ZW T0_25</strain>
    </source>
</reference>
<protein>
    <submittedName>
        <fullName evidence="2">Winged helix DNA-binding protein</fullName>
    </submittedName>
</protein>
<gene>
    <name evidence="2" type="ORF">RKE40_02985</name>
</gene>
<comment type="caution">
    <text evidence="2">The sequence shown here is derived from an EMBL/GenBank/DDBJ whole genome shotgun (WGS) entry which is preliminary data.</text>
</comment>
<dbReference type="InterPro" id="IPR014601">
    <property type="entry name" value="Trans_reg_MarR_HTH"/>
</dbReference>
<dbReference type="SUPFAM" id="SSF46785">
    <property type="entry name" value="Winged helix' DNA-binding domain"/>
    <property type="match status" value="1"/>
</dbReference>
<dbReference type="EMBL" id="JAWDID010000003">
    <property type="protein sequence ID" value="MDU0338823.1"/>
    <property type="molecule type" value="Genomic_DNA"/>
</dbReference>
<accession>A0ABU3S208</accession>
<evidence type="ECO:0000313" key="3">
    <source>
        <dbReference type="Proteomes" id="UP001254257"/>
    </source>
</evidence>
<dbReference type="InterPro" id="IPR036388">
    <property type="entry name" value="WH-like_DNA-bd_sf"/>
</dbReference>
<feature type="domain" description="HTH marR-type" evidence="1">
    <location>
        <begin position="65"/>
        <end position="130"/>
    </location>
</feature>
<dbReference type="Pfam" id="PF13463">
    <property type="entry name" value="HTH_27"/>
    <property type="match status" value="1"/>
</dbReference>
<evidence type="ECO:0000313" key="2">
    <source>
        <dbReference type="EMBL" id="MDU0338823.1"/>
    </source>
</evidence>
<organism evidence="2 3">
    <name type="scientific">Bosea rubneri</name>
    <dbReference type="NCBI Taxonomy" id="3075434"/>
    <lineage>
        <taxon>Bacteria</taxon>
        <taxon>Pseudomonadati</taxon>
        <taxon>Pseudomonadota</taxon>
        <taxon>Alphaproteobacteria</taxon>
        <taxon>Hyphomicrobiales</taxon>
        <taxon>Boseaceae</taxon>
        <taxon>Bosea</taxon>
    </lineage>
</organism>
<dbReference type="RefSeq" id="WP_316016760.1">
    <property type="nucleotide sequence ID" value="NZ_JAWDID010000003.1"/>
</dbReference>
<keyword evidence="3" id="KW-1185">Reference proteome</keyword>
<dbReference type="PIRSF" id="PIRSF036158">
    <property type="entry name" value="UCP036158_MarR"/>
    <property type="match status" value="1"/>
</dbReference>
<proteinExistence type="predicted"/>